<protein>
    <submittedName>
        <fullName evidence="10">Phospholipid phosphatase 3-like isoform X2</fullName>
    </submittedName>
</protein>
<feature type="compositionally biased region" description="Basic and acidic residues" evidence="6">
    <location>
        <begin position="7"/>
        <end position="23"/>
    </location>
</feature>
<proteinExistence type="inferred from homology"/>
<evidence type="ECO:0000313" key="10">
    <source>
        <dbReference type="RefSeq" id="XP_032822065.1"/>
    </source>
</evidence>
<dbReference type="InterPro" id="IPR036938">
    <property type="entry name" value="PAP2/HPO_sf"/>
</dbReference>
<feature type="transmembrane region" description="Helical" evidence="7">
    <location>
        <begin position="289"/>
        <end position="312"/>
    </location>
</feature>
<evidence type="ECO:0000256" key="6">
    <source>
        <dbReference type="SAM" id="MobiDB-lite"/>
    </source>
</evidence>
<dbReference type="AlphaFoldDB" id="A0AAJ7X5J8"/>
<dbReference type="Proteomes" id="UP001318040">
    <property type="component" value="Chromosome 35"/>
</dbReference>
<feature type="transmembrane region" description="Helical" evidence="7">
    <location>
        <begin position="258"/>
        <end position="277"/>
    </location>
</feature>
<comment type="subcellular location">
    <subcellularLocation>
        <location evidence="1">Membrane</location>
        <topology evidence="1">Multi-pass membrane protein</topology>
    </subcellularLocation>
</comment>
<evidence type="ECO:0000256" key="1">
    <source>
        <dbReference type="ARBA" id="ARBA00004141"/>
    </source>
</evidence>
<keyword evidence="5 7" id="KW-0472">Membrane</keyword>
<feature type="transmembrane region" description="Helical" evidence="7">
    <location>
        <begin position="116"/>
        <end position="137"/>
    </location>
</feature>
<evidence type="ECO:0000259" key="8">
    <source>
        <dbReference type="SMART" id="SM00014"/>
    </source>
</evidence>
<feature type="compositionally biased region" description="Low complexity" evidence="6">
    <location>
        <begin position="25"/>
        <end position="47"/>
    </location>
</feature>
<dbReference type="GO" id="GO:0046839">
    <property type="term" value="P:phospholipid dephosphorylation"/>
    <property type="evidence" value="ECO:0007669"/>
    <property type="project" value="TreeGrafter"/>
</dbReference>
<accession>A0AAJ7X5J8</accession>
<dbReference type="GO" id="GO:0007165">
    <property type="term" value="P:signal transduction"/>
    <property type="evidence" value="ECO:0007669"/>
    <property type="project" value="TreeGrafter"/>
</dbReference>
<dbReference type="InterPro" id="IPR000326">
    <property type="entry name" value="PAP2/HPO"/>
</dbReference>
<comment type="similarity">
    <text evidence="2">Belongs to the PA-phosphatase related phosphoesterase family.</text>
</comment>
<keyword evidence="4 7" id="KW-1133">Transmembrane helix</keyword>
<organism evidence="9 10">
    <name type="scientific">Petromyzon marinus</name>
    <name type="common">Sea lamprey</name>
    <dbReference type="NCBI Taxonomy" id="7757"/>
    <lineage>
        <taxon>Eukaryota</taxon>
        <taxon>Metazoa</taxon>
        <taxon>Chordata</taxon>
        <taxon>Craniata</taxon>
        <taxon>Vertebrata</taxon>
        <taxon>Cyclostomata</taxon>
        <taxon>Hyperoartia</taxon>
        <taxon>Petromyzontiformes</taxon>
        <taxon>Petromyzontidae</taxon>
        <taxon>Petromyzon</taxon>
    </lineage>
</organism>
<name>A0AAJ7X5J8_PETMA</name>
<dbReference type="PANTHER" id="PTHR10165:SF103">
    <property type="entry name" value="PHOSPHOLIPID PHOSPHATASE HOMOLOG 1.2 HOMOLOG"/>
    <property type="match status" value="1"/>
</dbReference>
<evidence type="ECO:0000256" key="2">
    <source>
        <dbReference type="ARBA" id="ARBA00008816"/>
    </source>
</evidence>
<dbReference type="GO" id="GO:0005886">
    <property type="term" value="C:plasma membrane"/>
    <property type="evidence" value="ECO:0007669"/>
    <property type="project" value="TreeGrafter"/>
</dbReference>
<gene>
    <name evidence="10" type="primary">LOC116948913</name>
</gene>
<sequence length="375" mass="39180">MPGPGYKYDKAADGDSQGSERGEPGAASSSSAASSSAAASAAAGSSSPGESTTRTPAPPTRGVHGAVAIDVACVFLASLPFLVLEINVVDPFQRGFFCGDETIDYPYEKSETVSDGLLIAGGFLIALATVIGGELCAACCLGHRCPPVLKRGGSLPGALYRTLGAFLFGCAVNQSLTDVAKFSVGRLRPHFLDVCKPDRALYNCSEGYITRVVCTGDPAVIAEARKSFFSGHASFAMYSMVFLALYVESRLRWRGARILRPLLQFVLLLVAVFVGLSRLSDYRHHWSDVLVGFGSGAAVAFAVVFLISGLFTDNCLAVHKRREAARTNGDLEQGQAANHNGHADAAATAAAAAIRCSAHSGGRQATTPPEPAVSE</sequence>
<dbReference type="SUPFAM" id="SSF48317">
    <property type="entry name" value="Acid phosphatase/Vanadium-dependent haloperoxidase"/>
    <property type="match status" value="1"/>
</dbReference>
<dbReference type="Gene3D" id="1.20.144.10">
    <property type="entry name" value="Phosphatidic acid phosphatase type 2/haloperoxidase"/>
    <property type="match status" value="1"/>
</dbReference>
<dbReference type="GO" id="GO:0006644">
    <property type="term" value="P:phospholipid metabolic process"/>
    <property type="evidence" value="ECO:0007669"/>
    <property type="project" value="InterPro"/>
</dbReference>
<feature type="domain" description="Phosphatidic acid phosphatase type 2/haloperoxidase" evidence="8">
    <location>
        <begin position="163"/>
        <end position="304"/>
    </location>
</feature>
<evidence type="ECO:0000256" key="5">
    <source>
        <dbReference type="ARBA" id="ARBA00023136"/>
    </source>
</evidence>
<dbReference type="PANTHER" id="PTHR10165">
    <property type="entry name" value="LIPID PHOSPHATE PHOSPHATASE"/>
    <property type="match status" value="1"/>
</dbReference>
<evidence type="ECO:0000313" key="9">
    <source>
        <dbReference type="Proteomes" id="UP001318040"/>
    </source>
</evidence>
<feature type="transmembrane region" description="Helical" evidence="7">
    <location>
        <begin position="63"/>
        <end position="84"/>
    </location>
</feature>
<dbReference type="GO" id="GO:0008195">
    <property type="term" value="F:phosphatidate phosphatase activity"/>
    <property type="evidence" value="ECO:0007669"/>
    <property type="project" value="TreeGrafter"/>
</dbReference>
<keyword evidence="3 7" id="KW-0812">Transmembrane</keyword>
<dbReference type="CDD" id="cd03384">
    <property type="entry name" value="PAP2_wunen"/>
    <property type="match status" value="1"/>
</dbReference>
<dbReference type="RefSeq" id="XP_032822065.1">
    <property type="nucleotide sequence ID" value="XM_032966174.1"/>
</dbReference>
<dbReference type="SMART" id="SM00014">
    <property type="entry name" value="acidPPc"/>
    <property type="match status" value="1"/>
</dbReference>
<evidence type="ECO:0000256" key="4">
    <source>
        <dbReference type="ARBA" id="ARBA00022989"/>
    </source>
</evidence>
<reference evidence="10" key="1">
    <citation type="submission" date="2025-08" db="UniProtKB">
        <authorList>
            <consortium name="RefSeq"/>
        </authorList>
    </citation>
    <scope>IDENTIFICATION</scope>
    <source>
        <tissue evidence="10">Sperm</tissue>
    </source>
</reference>
<keyword evidence="9" id="KW-1185">Reference proteome</keyword>
<evidence type="ECO:0000256" key="7">
    <source>
        <dbReference type="SAM" id="Phobius"/>
    </source>
</evidence>
<evidence type="ECO:0000256" key="3">
    <source>
        <dbReference type="ARBA" id="ARBA00022692"/>
    </source>
</evidence>
<dbReference type="Pfam" id="PF01569">
    <property type="entry name" value="PAP2"/>
    <property type="match status" value="1"/>
</dbReference>
<feature type="region of interest" description="Disordered" evidence="6">
    <location>
        <begin position="1"/>
        <end position="59"/>
    </location>
</feature>
<dbReference type="InterPro" id="IPR043216">
    <property type="entry name" value="PAP-like"/>
</dbReference>